<protein>
    <recommendedName>
        <fullName evidence="2">SWIM-type domain-containing protein</fullName>
    </recommendedName>
</protein>
<evidence type="ECO:0000259" key="2">
    <source>
        <dbReference type="PROSITE" id="PS50966"/>
    </source>
</evidence>
<evidence type="ECO:0000256" key="1">
    <source>
        <dbReference type="PROSITE-ProRule" id="PRU00325"/>
    </source>
</evidence>
<dbReference type="PANTHER" id="PTHR39953">
    <property type="entry name" value="RE54151P"/>
    <property type="match status" value="1"/>
</dbReference>
<dbReference type="SUPFAM" id="SSF52980">
    <property type="entry name" value="Restriction endonuclease-like"/>
    <property type="match status" value="1"/>
</dbReference>
<dbReference type="Pfam" id="PF09588">
    <property type="entry name" value="YqaJ"/>
    <property type="match status" value="1"/>
</dbReference>
<dbReference type="EnsemblMetazoa" id="XM_050660500.1">
    <property type="protein sequence ID" value="XP_050516457.1"/>
    <property type="gene ID" value="LOC126891323"/>
</dbReference>
<dbReference type="PANTHER" id="PTHR39953:SF1">
    <property type="entry name" value="RE54151P"/>
    <property type="match status" value="1"/>
</dbReference>
<dbReference type="Pfam" id="PF04434">
    <property type="entry name" value="SWIM"/>
    <property type="match status" value="1"/>
</dbReference>
<keyword evidence="1" id="KW-0862">Zinc</keyword>
<dbReference type="InterPro" id="IPR011335">
    <property type="entry name" value="Restrct_endonuc-II-like"/>
</dbReference>
<reference evidence="3" key="1">
    <citation type="submission" date="2025-05" db="UniProtKB">
        <authorList>
            <consortium name="EnsemblMetazoa"/>
        </authorList>
    </citation>
    <scope>IDENTIFICATION</scope>
</reference>
<feature type="domain" description="SWIM-type" evidence="2">
    <location>
        <begin position="59"/>
        <end position="95"/>
    </location>
</feature>
<name>A0ABM5L1Z4_DIAVI</name>
<dbReference type="CDD" id="cd22343">
    <property type="entry name" value="PDDEXK_lambda_exonuclease-like"/>
    <property type="match status" value="1"/>
</dbReference>
<dbReference type="Proteomes" id="UP001652700">
    <property type="component" value="Unplaced"/>
</dbReference>
<organism evidence="3 4">
    <name type="scientific">Diabrotica virgifera virgifera</name>
    <name type="common">western corn rootworm</name>
    <dbReference type="NCBI Taxonomy" id="50390"/>
    <lineage>
        <taxon>Eukaryota</taxon>
        <taxon>Metazoa</taxon>
        <taxon>Ecdysozoa</taxon>
        <taxon>Arthropoda</taxon>
        <taxon>Hexapoda</taxon>
        <taxon>Insecta</taxon>
        <taxon>Pterygota</taxon>
        <taxon>Neoptera</taxon>
        <taxon>Endopterygota</taxon>
        <taxon>Coleoptera</taxon>
        <taxon>Polyphaga</taxon>
        <taxon>Cucujiformia</taxon>
        <taxon>Chrysomeloidea</taxon>
        <taxon>Chrysomelidae</taxon>
        <taxon>Galerucinae</taxon>
        <taxon>Diabroticina</taxon>
        <taxon>Diabroticites</taxon>
        <taxon>Diabrotica</taxon>
    </lineage>
</organism>
<proteinExistence type="predicted"/>
<dbReference type="InterPro" id="IPR019080">
    <property type="entry name" value="YqaJ_viral_recombinase"/>
</dbReference>
<sequence length="401" mass="45822">MALKHVIKLSTISGFINDNKIIKRGENALESGHVKKMEYDRDFKIIRGEVLASMKNKSYKVSIELDNNGDISSATCACPRGIKCHHIVALALFGRYNISVTDKACSWNAPPKPKVGPLPQSAEELNPNEGKAKLLWAYCWIHLVCEKRGNIFSNKYFPAIQDIISSDYFLEATDKISTLKERCAIDDQLIKDIAASTTGQVSNENWYIARKFRLTSSNFGAVISAGLKNKFPSSLFKTLLGEYNLDGIKAIQWGRTHEKDAVDCLKQDYQLNIRPTGIWLSRSGLLGASPDGLIDEEEATLEIKCPYSFRNDQLSEKLRNNNKYIIFYDDVGNLRVNKNHHYYHQIQGALHILNRKKCYLCIFTLKDNIVTVIEYDESWKENLQLLENFYFQHYFPMLLDN</sequence>
<dbReference type="PROSITE" id="PS50966">
    <property type="entry name" value="ZF_SWIM"/>
    <property type="match status" value="1"/>
</dbReference>
<dbReference type="InterPro" id="IPR007527">
    <property type="entry name" value="Znf_SWIM"/>
</dbReference>
<keyword evidence="1" id="KW-0863">Zinc-finger</keyword>
<dbReference type="RefSeq" id="XP_050516457.1">
    <property type="nucleotide sequence ID" value="XM_050660500.1"/>
</dbReference>
<dbReference type="InterPro" id="IPR011604">
    <property type="entry name" value="PDDEXK-like_dom_sf"/>
</dbReference>
<accession>A0ABM5L1Z4</accession>
<dbReference type="Gene3D" id="3.90.320.10">
    <property type="match status" value="1"/>
</dbReference>
<keyword evidence="1" id="KW-0479">Metal-binding</keyword>
<dbReference type="GeneID" id="126891323"/>
<evidence type="ECO:0000313" key="3">
    <source>
        <dbReference type="EnsemblMetazoa" id="XP_050516457.1"/>
    </source>
</evidence>
<keyword evidence="4" id="KW-1185">Reference proteome</keyword>
<evidence type="ECO:0000313" key="4">
    <source>
        <dbReference type="Proteomes" id="UP001652700"/>
    </source>
</evidence>